<comment type="caution">
    <text evidence="2">The sequence shown here is derived from an EMBL/GenBank/DDBJ whole genome shotgun (WGS) entry which is preliminary data.</text>
</comment>
<feature type="non-terminal residue" evidence="2">
    <location>
        <position position="1"/>
    </location>
</feature>
<dbReference type="InterPro" id="IPR007549">
    <property type="entry name" value="DUF512"/>
</dbReference>
<dbReference type="AlphaFoldDB" id="T1ATA4"/>
<evidence type="ECO:0000313" key="2">
    <source>
        <dbReference type="EMBL" id="EQD45245.1"/>
    </source>
</evidence>
<reference evidence="2" key="2">
    <citation type="journal article" date="2014" name="ISME J.">
        <title>Microbial stratification in low pH oxic and suboxic macroscopic growths along an acid mine drainage.</title>
        <authorList>
            <person name="Mendez-Garcia C."/>
            <person name="Mesa V."/>
            <person name="Sprenger R.R."/>
            <person name="Richter M."/>
            <person name="Diez M.S."/>
            <person name="Solano J."/>
            <person name="Bargiela R."/>
            <person name="Golyshina O.V."/>
            <person name="Manteca A."/>
            <person name="Ramos J.L."/>
            <person name="Gallego J.R."/>
            <person name="Llorente I."/>
            <person name="Martins Dos Santos V.A."/>
            <person name="Jensen O.N."/>
            <person name="Pelaez A.I."/>
            <person name="Sanchez J."/>
            <person name="Ferrer M."/>
        </authorList>
    </citation>
    <scope>NUCLEOTIDE SEQUENCE</scope>
</reference>
<gene>
    <name evidence="2" type="ORF">B1A_14889</name>
</gene>
<evidence type="ECO:0000259" key="1">
    <source>
        <dbReference type="Pfam" id="PF04459"/>
    </source>
</evidence>
<sequence length="282" mass="30888">HGQLVICPGVNDGAFLHETLISILDRFPKLVNVAVVPLGVSRFSNEGRMRPHTQQEALSVVEAIDSMQKVFLELLGRRMVYASDEYYILAQVPLPKYEDYDDFSQHENGIGIARAFEAAFNGNSDAAFSVKSGFFSWVEGAPKSGYRAQRITDQIGVSVGVPRKRSDRRIAILTSTYGMATLPEVVSPRFPNVEFLEVRNDFFGGNIGVAGLMVGEDIKRTISKASKHDLYLLPDVALSEDIFLDGTSVDEIDAPIRVVATDGIARSGCIGGDLWAQRCTKG</sequence>
<dbReference type="EMBL" id="AUZX01010939">
    <property type="protein sequence ID" value="EQD45245.1"/>
    <property type="molecule type" value="Genomic_DNA"/>
</dbReference>
<feature type="domain" description="DUF512" evidence="1">
    <location>
        <begin position="36"/>
        <end position="141"/>
    </location>
</feature>
<feature type="domain" description="DUF512" evidence="1">
    <location>
        <begin position="166"/>
        <end position="256"/>
    </location>
</feature>
<reference evidence="2" key="1">
    <citation type="submission" date="2013-08" db="EMBL/GenBank/DDBJ databases">
        <authorList>
            <person name="Mendez C."/>
            <person name="Richter M."/>
            <person name="Ferrer M."/>
            <person name="Sanchez J."/>
        </authorList>
    </citation>
    <scope>NUCLEOTIDE SEQUENCE</scope>
</reference>
<protein>
    <submittedName>
        <fullName evidence="2">Protein containing DUF512</fullName>
    </submittedName>
</protein>
<proteinExistence type="predicted"/>
<accession>T1ATA4</accession>
<organism evidence="2">
    <name type="scientific">mine drainage metagenome</name>
    <dbReference type="NCBI Taxonomy" id="410659"/>
    <lineage>
        <taxon>unclassified sequences</taxon>
        <taxon>metagenomes</taxon>
        <taxon>ecological metagenomes</taxon>
    </lineage>
</organism>
<dbReference type="Pfam" id="PF04459">
    <property type="entry name" value="DUF512"/>
    <property type="match status" value="2"/>
</dbReference>
<name>T1ATA4_9ZZZZ</name>